<dbReference type="SMART" id="SM00812">
    <property type="entry name" value="Alpha_L_fucos"/>
    <property type="match status" value="1"/>
</dbReference>
<reference evidence="8 9" key="1">
    <citation type="submission" date="2019-08" db="EMBL/GenBank/DDBJ databases">
        <title>Complete genome sequence of Terriglobus albidus strain ORNL.</title>
        <authorList>
            <person name="Podar M."/>
        </authorList>
    </citation>
    <scope>NUCLEOTIDE SEQUENCE [LARGE SCALE GENOMIC DNA]</scope>
    <source>
        <strain evidence="8 9">ORNL</strain>
    </source>
</reference>
<dbReference type="GO" id="GO:0006004">
    <property type="term" value="P:fucose metabolic process"/>
    <property type="evidence" value="ECO:0007669"/>
    <property type="project" value="InterPro"/>
</dbReference>
<dbReference type="EC" id="3.2.1.51" evidence="3"/>
<dbReference type="AlphaFoldDB" id="A0A5B9EK24"/>
<keyword evidence="4" id="KW-0732">Signal</keyword>
<evidence type="ECO:0000259" key="7">
    <source>
        <dbReference type="Pfam" id="PF01120"/>
    </source>
</evidence>
<dbReference type="GO" id="GO:0005764">
    <property type="term" value="C:lysosome"/>
    <property type="evidence" value="ECO:0007669"/>
    <property type="project" value="TreeGrafter"/>
</dbReference>
<dbReference type="Proteomes" id="UP000321820">
    <property type="component" value="Chromosome"/>
</dbReference>
<keyword evidence="6" id="KW-0326">Glycosidase</keyword>
<evidence type="ECO:0000256" key="4">
    <source>
        <dbReference type="ARBA" id="ARBA00022729"/>
    </source>
</evidence>
<dbReference type="Gene3D" id="2.60.40.1180">
    <property type="entry name" value="Golgi alpha-mannosidase II"/>
    <property type="match status" value="1"/>
</dbReference>
<dbReference type="InterPro" id="IPR000933">
    <property type="entry name" value="Glyco_hydro_29"/>
</dbReference>
<dbReference type="InterPro" id="IPR016286">
    <property type="entry name" value="FUC_metazoa-typ"/>
</dbReference>
<comment type="function">
    <text evidence="1">Alpha-L-fucosidase is responsible for hydrolyzing the alpha-1,6-linked fucose joined to the reducing-end N-acetylglucosamine of the carbohydrate moieties of glycoproteins.</text>
</comment>
<dbReference type="PRINTS" id="PR00741">
    <property type="entry name" value="GLHYDRLASE29"/>
</dbReference>
<dbReference type="InterPro" id="IPR017853">
    <property type="entry name" value="GH"/>
</dbReference>
<evidence type="ECO:0000256" key="6">
    <source>
        <dbReference type="ARBA" id="ARBA00023295"/>
    </source>
</evidence>
<keyword evidence="5" id="KW-0378">Hydrolase</keyword>
<dbReference type="Gene3D" id="2.60.120.260">
    <property type="entry name" value="Galactose-binding domain-like"/>
    <property type="match status" value="1"/>
</dbReference>
<sequence>MVLALHAVGYAQHLTPDEAQRQLDTGNEPMKVGDAAPKDAAAVKDATSGWYAASLKTRDQRLEWWREARFGCFVHWGAYSVLGGEWKDRPNPGYAEHIMRVNRIPVETYKNEVAAKFHPDAYDAKSWVRQMKAAGMQYVIITSKHHDGFAIWPSEVNKYNIRDVAHFQRDPLKELVDAARAEGLHVGFYYSHAFDWEDPNAPGNDWDYTNPAGDKGLFGGLNWYNAHPELVAKVDKYIDGKAIPQLKELIARYHPDILWFDTPSKLPFYEQARIVKAVREADPNVVINGRAARTKGVNLGDYLDTADRPEELRPTPGDWEAIPTTNESYGYDKLDPVHKPVPYFIQLLAKTSAKGGNILLNIGPKGDGTIDPPDAEILAGIGKWMAVNGESIHGTERTPLDRQVWGDSTIKGNTLYLHVMNWPSDGKLLVGGLTSKVTEAYLLSDSAKHSLKTAVEGYDLLVHVPATAPDSVDTVIVLKTAGPVRGQMGRLLQATSGPNRLLGFDAASHGNGFVYGDGKTAQYFVDGLEKVGNSLTWNVRSDKPRRYEVEVKYSTPKGSNPAGGKFVVKMADHVLTVPVEATPGPKEIKTAVAGTFEIASGSLQDISVTAEGSAEPVHFFELNLKPIQ</sequence>
<dbReference type="SUPFAM" id="SSF51445">
    <property type="entry name" value="(Trans)glycosidases"/>
    <property type="match status" value="1"/>
</dbReference>
<dbReference type="PANTHER" id="PTHR10030">
    <property type="entry name" value="ALPHA-L-FUCOSIDASE"/>
    <property type="match status" value="1"/>
</dbReference>
<evidence type="ECO:0000256" key="2">
    <source>
        <dbReference type="ARBA" id="ARBA00007951"/>
    </source>
</evidence>
<name>A0A5B9EK24_9BACT</name>
<dbReference type="EMBL" id="CP042806">
    <property type="protein sequence ID" value="QEE31270.1"/>
    <property type="molecule type" value="Genomic_DNA"/>
</dbReference>
<gene>
    <name evidence="8" type="ORF">FTW19_09730</name>
</gene>
<evidence type="ECO:0000256" key="3">
    <source>
        <dbReference type="ARBA" id="ARBA00012662"/>
    </source>
</evidence>
<dbReference type="Gene3D" id="3.20.20.80">
    <property type="entry name" value="Glycosidases"/>
    <property type="match status" value="1"/>
</dbReference>
<protein>
    <recommendedName>
        <fullName evidence="3">alpha-L-fucosidase</fullName>
        <ecNumber evidence="3">3.2.1.51</ecNumber>
    </recommendedName>
</protein>
<dbReference type="InterPro" id="IPR013780">
    <property type="entry name" value="Glyco_hydro_b"/>
</dbReference>
<dbReference type="GO" id="GO:0016139">
    <property type="term" value="P:glycoside catabolic process"/>
    <property type="evidence" value="ECO:0007669"/>
    <property type="project" value="TreeGrafter"/>
</dbReference>
<organism evidence="8 9">
    <name type="scientific">Terriglobus albidus</name>
    <dbReference type="NCBI Taxonomy" id="1592106"/>
    <lineage>
        <taxon>Bacteria</taxon>
        <taxon>Pseudomonadati</taxon>
        <taxon>Acidobacteriota</taxon>
        <taxon>Terriglobia</taxon>
        <taxon>Terriglobales</taxon>
        <taxon>Acidobacteriaceae</taxon>
        <taxon>Terriglobus</taxon>
    </lineage>
</organism>
<dbReference type="OrthoDB" id="107551at2"/>
<evidence type="ECO:0000256" key="1">
    <source>
        <dbReference type="ARBA" id="ARBA00004071"/>
    </source>
</evidence>
<dbReference type="KEGG" id="talb:FTW19_09730"/>
<evidence type="ECO:0000313" key="8">
    <source>
        <dbReference type="EMBL" id="QEE31270.1"/>
    </source>
</evidence>
<feature type="domain" description="Glycoside hydrolase family 29 N-terminal" evidence="7">
    <location>
        <begin position="47"/>
        <end position="390"/>
    </location>
</feature>
<proteinExistence type="inferred from homology"/>
<accession>A0A5B9EK24</accession>
<keyword evidence="9" id="KW-1185">Reference proteome</keyword>
<dbReference type="GO" id="GO:0004560">
    <property type="term" value="F:alpha-L-fucosidase activity"/>
    <property type="evidence" value="ECO:0007669"/>
    <property type="project" value="InterPro"/>
</dbReference>
<evidence type="ECO:0000313" key="9">
    <source>
        <dbReference type="Proteomes" id="UP000321820"/>
    </source>
</evidence>
<comment type="similarity">
    <text evidence="2">Belongs to the glycosyl hydrolase 29 family.</text>
</comment>
<dbReference type="Pfam" id="PF01120">
    <property type="entry name" value="Alpha_L_fucos"/>
    <property type="match status" value="1"/>
</dbReference>
<dbReference type="PANTHER" id="PTHR10030:SF37">
    <property type="entry name" value="ALPHA-L-FUCOSIDASE-RELATED"/>
    <property type="match status" value="1"/>
</dbReference>
<evidence type="ECO:0000256" key="5">
    <source>
        <dbReference type="ARBA" id="ARBA00022801"/>
    </source>
</evidence>
<dbReference type="InterPro" id="IPR057739">
    <property type="entry name" value="Glyco_hydro_29_N"/>
</dbReference>